<dbReference type="PIRSF" id="PIRSF018266">
    <property type="entry name" value="FecR"/>
    <property type="match status" value="1"/>
</dbReference>
<dbReference type="Pfam" id="PF04773">
    <property type="entry name" value="FecR"/>
    <property type="match status" value="1"/>
</dbReference>
<dbReference type="RefSeq" id="WP_224041646.1">
    <property type="nucleotide sequence ID" value="NZ_CAJZAT010000169.1"/>
</dbReference>
<dbReference type="InterPro" id="IPR012373">
    <property type="entry name" value="Ferrdict_sens_TM"/>
</dbReference>
<gene>
    <name evidence="3" type="ORF">C7402_1152</name>
</gene>
<evidence type="ECO:0000313" key="3">
    <source>
        <dbReference type="EMBL" id="PVX76943.1"/>
    </source>
</evidence>
<protein>
    <submittedName>
        <fullName evidence="3">FecR family protein</fullName>
    </submittedName>
</protein>
<dbReference type="Proteomes" id="UP000245712">
    <property type="component" value="Unassembled WGS sequence"/>
</dbReference>
<dbReference type="InterPro" id="IPR032623">
    <property type="entry name" value="FecR_N"/>
</dbReference>
<feature type="domain" description="FecR N-terminal" evidence="2">
    <location>
        <begin position="15"/>
        <end position="55"/>
    </location>
</feature>
<keyword evidence="4" id="KW-1185">Reference proteome</keyword>
<dbReference type="Gene3D" id="2.60.120.1440">
    <property type="match status" value="1"/>
</dbReference>
<sequence length="330" mass="35913">MNFVPPNVAPEVAHRAVEWWLDLSSGSVTPTQRAAFEAWRAAHADHERAWQHIQDVSGRFQSIGDSASANAARSALTRSGRGVSRSRRAGIKAFALLLFAGGATWSTRHRSAWPGWASDLHTATGEVRTVTLADDTTLTLDTATAVDVRFTQDERRIVLRRGAIMVATGHRDGLAPRPFVVQTAQGTATPIGTRFSVRQAQDDTRIAVFEGAVCVVPGAAPSATQTLRAGERAQFTENAVLEKAPVSNDASAWTKGMLVANNMRLADLLDELSRYREGLLRCDPRVASLRVSGTYLLADTDLVLETLTRALPLRVDYLTRFWVTVGPART</sequence>
<reference evidence="3 4" key="1">
    <citation type="submission" date="2018-05" db="EMBL/GenBank/DDBJ databases">
        <title>Genomic Encyclopedia of Type Strains, Phase IV (KMG-V): Genome sequencing to study the core and pangenomes of soil and plant-associated prokaryotes.</title>
        <authorList>
            <person name="Whitman W."/>
        </authorList>
    </citation>
    <scope>NUCLEOTIDE SEQUENCE [LARGE SCALE GENOMIC DNA]</scope>
    <source>
        <strain evidence="3 4">SCZa-39</strain>
    </source>
</reference>
<dbReference type="Pfam" id="PF16220">
    <property type="entry name" value="DUF4880"/>
    <property type="match status" value="1"/>
</dbReference>
<dbReference type="PANTHER" id="PTHR30273:SF2">
    <property type="entry name" value="PROTEIN FECR"/>
    <property type="match status" value="1"/>
</dbReference>
<evidence type="ECO:0000259" key="1">
    <source>
        <dbReference type="Pfam" id="PF04773"/>
    </source>
</evidence>
<evidence type="ECO:0000313" key="4">
    <source>
        <dbReference type="Proteomes" id="UP000245712"/>
    </source>
</evidence>
<name>A0ABX5KH29_9BURK</name>
<evidence type="ECO:0000259" key="2">
    <source>
        <dbReference type="Pfam" id="PF16220"/>
    </source>
</evidence>
<organism evidence="3 4">
    <name type="scientific">Paraburkholderia unamae</name>
    <dbReference type="NCBI Taxonomy" id="219649"/>
    <lineage>
        <taxon>Bacteria</taxon>
        <taxon>Pseudomonadati</taxon>
        <taxon>Pseudomonadota</taxon>
        <taxon>Betaproteobacteria</taxon>
        <taxon>Burkholderiales</taxon>
        <taxon>Burkholderiaceae</taxon>
        <taxon>Paraburkholderia</taxon>
    </lineage>
</organism>
<accession>A0ABX5KH29</accession>
<feature type="domain" description="FecR protein" evidence="1">
    <location>
        <begin position="119"/>
        <end position="213"/>
    </location>
</feature>
<dbReference type="PANTHER" id="PTHR30273">
    <property type="entry name" value="PERIPLASMIC SIGNAL SENSOR AND SIGMA FACTOR ACTIVATOR FECR-RELATED"/>
    <property type="match status" value="1"/>
</dbReference>
<dbReference type="InterPro" id="IPR006860">
    <property type="entry name" value="FecR"/>
</dbReference>
<proteinExistence type="predicted"/>
<comment type="caution">
    <text evidence="3">The sequence shown here is derived from an EMBL/GenBank/DDBJ whole genome shotgun (WGS) entry which is preliminary data.</text>
</comment>
<dbReference type="EMBL" id="QEOB01000015">
    <property type="protein sequence ID" value="PVX76943.1"/>
    <property type="molecule type" value="Genomic_DNA"/>
</dbReference>